<dbReference type="GO" id="GO:0005737">
    <property type="term" value="C:cytoplasm"/>
    <property type="evidence" value="ECO:0007669"/>
    <property type="project" value="TreeGrafter"/>
</dbReference>
<reference evidence="2 3" key="1">
    <citation type="submission" date="2019-07" db="EMBL/GenBank/DDBJ databases">
        <title>Whole genome shotgun sequence of Rhodospirillum oryzae NBRC 107573.</title>
        <authorList>
            <person name="Hosoyama A."/>
            <person name="Uohara A."/>
            <person name="Ohji S."/>
            <person name="Ichikawa N."/>
        </authorList>
    </citation>
    <scope>NUCLEOTIDE SEQUENCE [LARGE SCALE GENOMIC DNA]</scope>
    <source>
        <strain evidence="2 3">NBRC 107573</strain>
    </source>
</reference>
<feature type="region of interest" description="Disordered" evidence="1">
    <location>
        <begin position="1"/>
        <end position="20"/>
    </location>
</feature>
<dbReference type="SUPFAM" id="SSF53254">
    <property type="entry name" value="Phosphoglycerate mutase-like"/>
    <property type="match status" value="1"/>
</dbReference>
<evidence type="ECO:0000313" key="3">
    <source>
        <dbReference type="Proteomes" id="UP000321567"/>
    </source>
</evidence>
<organism evidence="2 3">
    <name type="scientific">Pararhodospirillum oryzae</name>
    <dbReference type="NCBI Taxonomy" id="478448"/>
    <lineage>
        <taxon>Bacteria</taxon>
        <taxon>Pseudomonadati</taxon>
        <taxon>Pseudomonadota</taxon>
        <taxon>Alphaproteobacteria</taxon>
        <taxon>Rhodospirillales</taxon>
        <taxon>Rhodospirillaceae</taxon>
        <taxon>Pararhodospirillum</taxon>
    </lineage>
</organism>
<dbReference type="SMART" id="SM00855">
    <property type="entry name" value="PGAM"/>
    <property type="match status" value="1"/>
</dbReference>
<dbReference type="Pfam" id="PF00300">
    <property type="entry name" value="His_Phos_1"/>
    <property type="match status" value="1"/>
</dbReference>
<keyword evidence="3" id="KW-1185">Reference proteome</keyword>
<dbReference type="Gene3D" id="3.40.50.1240">
    <property type="entry name" value="Phosphoglycerate mutase-like"/>
    <property type="match status" value="1"/>
</dbReference>
<comment type="caution">
    <text evidence="2">The sequence shown here is derived from an EMBL/GenBank/DDBJ whole genome shotgun (WGS) entry which is preliminary data.</text>
</comment>
<dbReference type="InterPro" id="IPR050275">
    <property type="entry name" value="PGM_Phosphatase"/>
</dbReference>
<sequence>MTRRAAPPAASVSSLRGVFPTQDPPRPGVVRWWWVRHAPVIGPRGRILGRTDVPCDTSDLDALIILADRLPSGAVVVVSPQLRSRQTASALEGAGALLTHPEEDAAFTEQDFGQWEGRTWNELMGAHPPDPQVSTFWTDPARETPPGGESFMSVMERVGQAVLSWSERLGSGDVVVVAHAGTIRAAVAQALELAPPAALRLAIDPLSLTRIDRHGGPEDGWAVRCVNETVP</sequence>
<proteinExistence type="predicted"/>
<feature type="compositionally biased region" description="Low complexity" evidence="1">
    <location>
        <begin position="1"/>
        <end position="10"/>
    </location>
</feature>
<evidence type="ECO:0000313" key="2">
    <source>
        <dbReference type="EMBL" id="GEO81178.1"/>
    </source>
</evidence>
<dbReference type="InterPro" id="IPR013078">
    <property type="entry name" value="His_Pase_superF_clade-1"/>
</dbReference>
<dbReference type="PANTHER" id="PTHR48100">
    <property type="entry name" value="BROAD-SPECIFICITY PHOSPHATASE YOR283W-RELATED"/>
    <property type="match status" value="1"/>
</dbReference>
<name>A0A512H6X3_9PROT</name>
<dbReference type="RefSeq" id="WP_246135433.1">
    <property type="nucleotide sequence ID" value="NZ_BJZO01000028.1"/>
</dbReference>
<dbReference type="CDD" id="cd07067">
    <property type="entry name" value="HP_PGM_like"/>
    <property type="match status" value="1"/>
</dbReference>
<dbReference type="PANTHER" id="PTHR48100:SF1">
    <property type="entry name" value="HISTIDINE PHOSPHATASE FAMILY PROTEIN-RELATED"/>
    <property type="match status" value="1"/>
</dbReference>
<dbReference type="EMBL" id="BJZO01000028">
    <property type="protein sequence ID" value="GEO81178.1"/>
    <property type="molecule type" value="Genomic_DNA"/>
</dbReference>
<evidence type="ECO:0000256" key="1">
    <source>
        <dbReference type="SAM" id="MobiDB-lite"/>
    </source>
</evidence>
<dbReference type="GO" id="GO:0016791">
    <property type="term" value="F:phosphatase activity"/>
    <property type="evidence" value="ECO:0007669"/>
    <property type="project" value="TreeGrafter"/>
</dbReference>
<gene>
    <name evidence="2" type="ORF">ROR02_13090</name>
</gene>
<accession>A0A512H6X3</accession>
<dbReference type="Proteomes" id="UP000321567">
    <property type="component" value="Unassembled WGS sequence"/>
</dbReference>
<dbReference type="InterPro" id="IPR029033">
    <property type="entry name" value="His_PPase_superfam"/>
</dbReference>
<dbReference type="AlphaFoldDB" id="A0A512H6X3"/>
<protein>
    <submittedName>
        <fullName evidence="2">Phosphoglycerate mutase</fullName>
    </submittedName>
</protein>